<dbReference type="AlphaFoldDB" id="A0A022WHF3"/>
<sequence>MPSLCRMGMSVHLLAEMKRDYPYGVVIAGYGGELYTKRKAGNAHWIFSAQKCDLVRERHGTGEMCRLLDARARTLDIRHCSFGDTGILAASKGKSRYHALASRRPTWELGWVAQAGETLYPRKSNEEKK</sequence>
<dbReference type="HOGENOM" id="CLU_1950345_0_0_1"/>
<dbReference type="EMBL" id="KK207685">
    <property type="protein sequence ID" value="EZF57503.1"/>
    <property type="molecule type" value="Genomic_DNA"/>
</dbReference>
<gene>
    <name evidence="1" type="ORF">H103_00223</name>
</gene>
<proteinExistence type="predicted"/>
<name>A0A022WHF3_TRIRU</name>
<dbReference type="Proteomes" id="UP000023758">
    <property type="component" value="Unassembled WGS sequence"/>
</dbReference>
<accession>A0A022WHF3</accession>
<organism evidence="1">
    <name type="scientific">Trichophyton rubrum CBS 288.86</name>
    <dbReference type="NCBI Taxonomy" id="1215330"/>
    <lineage>
        <taxon>Eukaryota</taxon>
        <taxon>Fungi</taxon>
        <taxon>Dikarya</taxon>
        <taxon>Ascomycota</taxon>
        <taxon>Pezizomycotina</taxon>
        <taxon>Eurotiomycetes</taxon>
        <taxon>Eurotiomycetidae</taxon>
        <taxon>Onygenales</taxon>
        <taxon>Arthrodermataceae</taxon>
        <taxon>Trichophyton</taxon>
    </lineage>
</organism>
<evidence type="ECO:0000313" key="1">
    <source>
        <dbReference type="EMBL" id="EZF57503.1"/>
    </source>
</evidence>
<protein>
    <submittedName>
        <fullName evidence="1">Uncharacterized protein</fullName>
    </submittedName>
</protein>
<reference evidence="1" key="1">
    <citation type="submission" date="2014-02" db="EMBL/GenBank/DDBJ databases">
        <title>The Genome Sequence of Trichophyton rubrum (morphotype fischeri) CBS 288.86.</title>
        <authorList>
            <consortium name="The Broad Institute Genomics Platform"/>
            <person name="Cuomo C.A."/>
            <person name="White T.C."/>
            <person name="Graser Y."/>
            <person name="Martinez-Rossi N."/>
            <person name="Heitman J."/>
            <person name="Young S.K."/>
            <person name="Zeng Q."/>
            <person name="Gargeya S."/>
            <person name="Abouelleil A."/>
            <person name="Alvarado L."/>
            <person name="Chapman S.B."/>
            <person name="Gainer-Dewar J."/>
            <person name="Goldberg J."/>
            <person name="Griggs A."/>
            <person name="Gujja S."/>
            <person name="Hansen M."/>
            <person name="Howarth C."/>
            <person name="Imamovic A."/>
            <person name="Larimer J."/>
            <person name="Martinez D."/>
            <person name="Murphy C."/>
            <person name="Pearson M.D."/>
            <person name="Persinoti G."/>
            <person name="Poon T."/>
            <person name="Priest M."/>
            <person name="Roberts A.D."/>
            <person name="Saif S."/>
            <person name="Shea T.D."/>
            <person name="Sykes S.N."/>
            <person name="Wortman J."/>
            <person name="Nusbaum C."/>
            <person name="Birren B."/>
        </authorList>
    </citation>
    <scope>NUCLEOTIDE SEQUENCE [LARGE SCALE GENOMIC DNA]</scope>
    <source>
        <strain evidence="1">CBS 288.86</strain>
    </source>
</reference>